<dbReference type="AlphaFoldDB" id="A0A196SN28"/>
<feature type="non-terminal residue" evidence="4">
    <location>
        <position position="415"/>
    </location>
</feature>
<evidence type="ECO:0000256" key="2">
    <source>
        <dbReference type="SAM" id="MobiDB-lite"/>
    </source>
</evidence>
<dbReference type="SUPFAM" id="SSF101576">
    <property type="entry name" value="Supernatant protein factor (SPF), C-terminal domain"/>
    <property type="match status" value="1"/>
</dbReference>
<dbReference type="EMBL" id="LXWW01000037">
    <property type="protein sequence ID" value="OAO17269.1"/>
    <property type="molecule type" value="Genomic_DNA"/>
</dbReference>
<feature type="region of interest" description="Disordered" evidence="2">
    <location>
        <begin position="307"/>
        <end position="331"/>
    </location>
</feature>
<dbReference type="Gene3D" id="2.60.120.680">
    <property type="entry name" value="GOLD domain"/>
    <property type="match status" value="1"/>
</dbReference>
<evidence type="ECO:0000256" key="1">
    <source>
        <dbReference type="SAM" id="Coils"/>
    </source>
</evidence>
<feature type="coiled-coil region" evidence="1">
    <location>
        <begin position="142"/>
        <end position="225"/>
    </location>
</feature>
<dbReference type="InterPro" id="IPR036598">
    <property type="entry name" value="GOLD_dom_sf"/>
</dbReference>
<proteinExistence type="predicted"/>
<sequence length="415" mass="47614">MLVKHTIHRMDAFKQISSIFTPPSKTITINSEAVVIAAGKSFCLPIMVVTPGSKLEWSFTVKDYDCLFGVIEQEDIPSEDYILDKQYYSSEEEVSECLLILEPGVYNLVWDNSYSLLRSKTIVYSVRVEAPPPTMEERHKGALTYYNEINEMRANIVQWENQLKEEEAKLQECADEIRKKLDDADLAIKDNEIVSSKKDVCEKRKEDAEEERQQIQKQMETIQKNAAFIVEAERIMSMLTCSDLLRLGCTNSYFHRLLRRDAIWDNAFANNDTKEIQFALSHEWIQKKWTKLRKANIASALSEESGDEDSLFEANPIPASSTEPKSESEAGNALSLDGLSLLYRVNEKEGWYIDSYDNCYYLVVQNREEKQFKVVYSRLSLSLLDKVVAQTPEMAQTPERPLSSFSPEVRIGTTQ</sequence>
<comment type="caution">
    <text evidence="4">The sequence shown here is derived from an EMBL/GenBank/DDBJ whole genome shotgun (WGS) entry which is preliminary data.</text>
</comment>
<dbReference type="Proteomes" id="UP000078348">
    <property type="component" value="Unassembled WGS sequence"/>
</dbReference>
<dbReference type="SUPFAM" id="SSF81383">
    <property type="entry name" value="F-box domain"/>
    <property type="match status" value="1"/>
</dbReference>
<dbReference type="STRING" id="478820.A0A196SN28"/>
<dbReference type="PANTHER" id="PTHR23324:SF83">
    <property type="entry name" value="SEC14-LIKE PROTEIN 2"/>
    <property type="match status" value="1"/>
</dbReference>
<feature type="region of interest" description="Disordered" evidence="2">
    <location>
        <begin position="392"/>
        <end position="415"/>
    </location>
</feature>
<dbReference type="InterPro" id="IPR036047">
    <property type="entry name" value="F-box-like_dom_sf"/>
</dbReference>
<dbReference type="PROSITE" id="PS50866">
    <property type="entry name" value="GOLD"/>
    <property type="match status" value="1"/>
</dbReference>
<feature type="domain" description="GOLD" evidence="3">
    <location>
        <begin position="24"/>
        <end position="128"/>
    </location>
</feature>
<dbReference type="PANTHER" id="PTHR23324">
    <property type="entry name" value="SEC14 RELATED PROTEIN"/>
    <property type="match status" value="1"/>
</dbReference>
<name>A0A196SN28_BLAHN</name>
<evidence type="ECO:0000313" key="5">
    <source>
        <dbReference type="Proteomes" id="UP000078348"/>
    </source>
</evidence>
<dbReference type="GO" id="GO:0005737">
    <property type="term" value="C:cytoplasm"/>
    <property type="evidence" value="ECO:0007669"/>
    <property type="project" value="TreeGrafter"/>
</dbReference>
<reference evidence="4 5" key="1">
    <citation type="submission" date="2016-05" db="EMBL/GenBank/DDBJ databases">
        <title>Nuclear genome of Blastocystis sp. subtype 1 NandII.</title>
        <authorList>
            <person name="Gentekaki E."/>
            <person name="Curtis B."/>
            <person name="Stairs C."/>
            <person name="Eme L."/>
            <person name="Herman E."/>
            <person name="Klimes V."/>
            <person name="Arias M.C."/>
            <person name="Elias M."/>
            <person name="Hilliou F."/>
            <person name="Klute M."/>
            <person name="Malik S.-B."/>
            <person name="Pightling A."/>
            <person name="Rachubinski R."/>
            <person name="Salas D."/>
            <person name="Schlacht A."/>
            <person name="Suga H."/>
            <person name="Archibald J."/>
            <person name="Ball S.G."/>
            <person name="Clark G."/>
            <person name="Dacks J."/>
            <person name="Van Der Giezen M."/>
            <person name="Tsaousis A."/>
            <person name="Roger A."/>
        </authorList>
    </citation>
    <scope>NUCLEOTIDE SEQUENCE [LARGE SCALE GENOMIC DNA]</scope>
    <source>
        <strain evidence="5">ATCC 50177 / NandII</strain>
    </source>
</reference>
<evidence type="ECO:0000259" key="3">
    <source>
        <dbReference type="PROSITE" id="PS50866"/>
    </source>
</evidence>
<gene>
    <name evidence="4" type="ORF">AV274_0980</name>
</gene>
<dbReference type="InterPro" id="IPR009038">
    <property type="entry name" value="GOLD_dom"/>
</dbReference>
<keyword evidence="5" id="KW-1185">Reference proteome</keyword>
<protein>
    <submittedName>
        <fullName evidence="4">F-box protein</fullName>
    </submittedName>
</protein>
<dbReference type="InterPro" id="IPR051064">
    <property type="entry name" value="SEC14/CRAL-TRIO_domain"/>
</dbReference>
<organism evidence="4 5">
    <name type="scientific">Blastocystis sp. subtype 1 (strain ATCC 50177 / NandII)</name>
    <dbReference type="NCBI Taxonomy" id="478820"/>
    <lineage>
        <taxon>Eukaryota</taxon>
        <taxon>Sar</taxon>
        <taxon>Stramenopiles</taxon>
        <taxon>Bigyra</taxon>
        <taxon>Opalozoa</taxon>
        <taxon>Opalinata</taxon>
        <taxon>Blastocystidae</taxon>
        <taxon>Blastocystis</taxon>
    </lineage>
</organism>
<evidence type="ECO:0000313" key="4">
    <source>
        <dbReference type="EMBL" id="OAO17269.1"/>
    </source>
</evidence>
<accession>A0A196SN28</accession>
<keyword evidence="1" id="KW-0175">Coiled coil</keyword>
<dbReference type="OrthoDB" id="1434354at2759"/>